<dbReference type="EnsemblMetazoa" id="CLYHEMT007260.1">
    <property type="protein sequence ID" value="CLYHEMP007260.1"/>
    <property type="gene ID" value="CLYHEMG007260"/>
</dbReference>
<evidence type="ECO:0000256" key="4">
    <source>
        <dbReference type="ARBA" id="ARBA00022753"/>
    </source>
</evidence>
<dbReference type="AlphaFoldDB" id="A0A7M5V0G1"/>
<dbReference type="PANTHER" id="PTHR28544:SF1">
    <property type="entry name" value="DENN DOMAIN-CONTAINING PROTEIN 10-RELATED"/>
    <property type="match status" value="1"/>
</dbReference>
<feature type="domain" description="UDENN" evidence="5">
    <location>
        <begin position="1"/>
        <end position="351"/>
    </location>
</feature>
<accession>A0A7M5V0G1</accession>
<dbReference type="GO" id="GO:0005085">
    <property type="term" value="F:guanyl-nucleotide exchange factor activity"/>
    <property type="evidence" value="ECO:0007669"/>
    <property type="project" value="UniProtKB-KW"/>
</dbReference>
<evidence type="ECO:0000256" key="2">
    <source>
        <dbReference type="ARBA" id="ARBA00008641"/>
    </source>
</evidence>
<evidence type="ECO:0000313" key="6">
    <source>
        <dbReference type="EnsemblMetazoa" id="CLYHEMP007260.1"/>
    </source>
</evidence>
<protein>
    <recommendedName>
        <fullName evidence="5">UDENN domain-containing protein</fullName>
    </recommendedName>
</protein>
<dbReference type="InterPro" id="IPR042431">
    <property type="entry name" value="FAM45"/>
</dbReference>
<dbReference type="Proteomes" id="UP000594262">
    <property type="component" value="Unplaced"/>
</dbReference>
<dbReference type="OrthoDB" id="66409at2759"/>
<dbReference type="GO" id="GO:0015031">
    <property type="term" value="P:protein transport"/>
    <property type="evidence" value="ECO:0007669"/>
    <property type="project" value="TreeGrafter"/>
</dbReference>
<evidence type="ECO:0000259" key="5">
    <source>
        <dbReference type="PROSITE" id="PS50211"/>
    </source>
</evidence>
<evidence type="ECO:0000256" key="1">
    <source>
        <dbReference type="ARBA" id="ARBA00004603"/>
    </source>
</evidence>
<organism evidence="6 7">
    <name type="scientific">Clytia hemisphaerica</name>
    <dbReference type="NCBI Taxonomy" id="252671"/>
    <lineage>
        <taxon>Eukaryota</taxon>
        <taxon>Metazoa</taxon>
        <taxon>Cnidaria</taxon>
        <taxon>Hydrozoa</taxon>
        <taxon>Hydroidolina</taxon>
        <taxon>Leptothecata</taxon>
        <taxon>Obeliida</taxon>
        <taxon>Clytiidae</taxon>
        <taxon>Clytia</taxon>
    </lineage>
</organism>
<evidence type="ECO:0000313" key="7">
    <source>
        <dbReference type="Proteomes" id="UP000594262"/>
    </source>
</evidence>
<evidence type="ECO:0000256" key="3">
    <source>
        <dbReference type="ARBA" id="ARBA00022658"/>
    </source>
</evidence>
<dbReference type="RefSeq" id="XP_066914744.1">
    <property type="nucleotide sequence ID" value="XM_067058643.1"/>
</dbReference>
<reference evidence="6" key="1">
    <citation type="submission" date="2021-01" db="UniProtKB">
        <authorList>
            <consortium name="EnsemblMetazoa"/>
        </authorList>
    </citation>
    <scope>IDENTIFICATION</scope>
</reference>
<dbReference type="InterPro" id="IPR037516">
    <property type="entry name" value="Tripartite_DENN"/>
</dbReference>
<dbReference type="GeneID" id="136801947"/>
<comment type="similarity">
    <text evidence="2">Belongs to the DENND10 family.</text>
</comment>
<name>A0A7M5V0G1_9CNID</name>
<proteinExistence type="inferred from homology"/>
<dbReference type="PANTHER" id="PTHR28544">
    <property type="entry name" value="PROTEIN FAM45A-RELATED"/>
    <property type="match status" value="1"/>
</dbReference>
<sequence length="351" mass="40458">MAAVVGLQGASICERDTDGECMFVWVYPQISPDLKEVILNKCSILTEDHSETKFCFCQVKGTWYYILRTDISQAHAVKNVNDVFFVILAEDFNPELYQNLAECSTKDYLKGHSTTKVLQNFLTMYTKGYCLKDDDKKLVHTDFDKRKAYMETCIKEMITLFGMESILIYVAVLLKKRIAIYHPKLTTLHHICRSLPAFCIHRKDWNIVYPFLTLTGEKELEEIKNKRTYVAGFTNGEVENRPDLYDIYLQASDGEIVLNPQSKECFQMGKMHKEIAKFLLQASENEDMADEDIIKELTRRTKDIINNLRSLDGENPDDPHISLELLQSKNLTNVMQTFLFNLASAEGLVRL</sequence>
<dbReference type="GO" id="GO:0031267">
    <property type="term" value="F:small GTPase binding"/>
    <property type="evidence" value="ECO:0007669"/>
    <property type="project" value="TreeGrafter"/>
</dbReference>
<comment type="subcellular location">
    <subcellularLocation>
        <location evidence="1">Late endosome</location>
    </subcellularLocation>
</comment>
<keyword evidence="7" id="KW-1185">Reference proteome</keyword>
<dbReference type="GO" id="GO:2000641">
    <property type="term" value="P:regulation of early endosome to late endosome transport"/>
    <property type="evidence" value="ECO:0007669"/>
    <property type="project" value="TreeGrafter"/>
</dbReference>
<dbReference type="Pfam" id="PF08616">
    <property type="entry name" value="SPA"/>
    <property type="match status" value="1"/>
</dbReference>
<keyword evidence="4" id="KW-0967">Endosome</keyword>
<keyword evidence="3" id="KW-0344">Guanine-nucleotide releasing factor</keyword>
<dbReference type="PROSITE" id="PS50211">
    <property type="entry name" value="DENN"/>
    <property type="match status" value="1"/>
</dbReference>
<dbReference type="GO" id="GO:0005770">
    <property type="term" value="C:late endosome"/>
    <property type="evidence" value="ECO:0007669"/>
    <property type="project" value="UniProtKB-SubCell"/>
</dbReference>